<gene>
    <name evidence="8" type="ORF">FCC1311_048622</name>
</gene>
<evidence type="ECO:0000256" key="5">
    <source>
        <dbReference type="ARBA" id="ARBA00023136"/>
    </source>
</evidence>
<dbReference type="GO" id="GO:0005741">
    <property type="term" value="C:mitochondrial outer membrane"/>
    <property type="evidence" value="ECO:0007669"/>
    <property type="project" value="TreeGrafter"/>
</dbReference>
<evidence type="ECO:0000313" key="9">
    <source>
        <dbReference type="Proteomes" id="UP000241890"/>
    </source>
</evidence>
<dbReference type="PANTHER" id="PTHR21346:SF0">
    <property type="entry name" value="RE45833P"/>
    <property type="match status" value="1"/>
</dbReference>
<dbReference type="GO" id="GO:0000422">
    <property type="term" value="P:autophagy of mitochondrion"/>
    <property type="evidence" value="ECO:0007669"/>
    <property type="project" value="TreeGrafter"/>
</dbReference>
<evidence type="ECO:0000256" key="2">
    <source>
        <dbReference type="ARBA" id="ARBA00009160"/>
    </source>
</evidence>
<feature type="domain" description="EF-hand" evidence="7">
    <location>
        <begin position="90"/>
        <end position="113"/>
    </location>
</feature>
<evidence type="ECO:0000256" key="4">
    <source>
        <dbReference type="ARBA" id="ARBA00022989"/>
    </source>
</evidence>
<protein>
    <submittedName>
        <fullName evidence="8">FUN14 domain-containing protein 1</fullName>
    </submittedName>
</protein>
<dbReference type="Pfam" id="PF04930">
    <property type="entry name" value="FUN14"/>
    <property type="match status" value="1"/>
</dbReference>
<evidence type="ECO:0000259" key="7">
    <source>
        <dbReference type="PROSITE" id="PS50222"/>
    </source>
</evidence>
<keyword evidence="9" id="KW-1185">Reference proteome</keyword>
<dbReference type="PROSITE" id="PS50222">
    <property type="entry name" value="EF_HAND_2"/>
    <property type="match status" value="1"/>
</dbReference>
<dbReference type="PANTHER" id="PTHR21346">
    <property type="entry name" value="FUN14 DOMAIN CONTAINING"/>
    <property type="match status" value="1"/>
</dbReference>
<dbReference type="InParanoid" id="A0A2R5GK35"/>
<dbReference type="InterPro" id="IPR002048">
    <property type="entry name" value="EF_hand_dom"/>
</dbReference>
<accession>A0A2R5GK35</accession>
<dbReference type="PROSITE" id="PS00018">
    <property type="entry name" value="EF_HAND_1"/>
    <property type="match status" value="1"/>
</dbReference>
<sequence length="254" mass="27116">MPTPTPPATPPAGGAVKVEEDDLVTRLVPAGTQLGVGTAAGLTSGFALRQGGKVAAVVLGSGFVFVQSLAYLGYIDVNWRKVQRDYYGILDMNGDGKITSEDFRLMLNNTQELLKFNMPAGSGFASGFAYGLTRSMSLAFATPFVYGGATSLALGGVPTDLFSKHNLEKGADSLRRIGSKFGVPGTNPVPYVDPKVILAEKLNARSIEELRQIEWEVKNDVNVATGLYDLPVQGTEKAELLDMIETSKKIVKGR</sequence>
<keyword evidence="4 6" id="KW-1133">Transmembrane helix</keyword>
<evidence type="ECO:0000256" key="1">
    <source>
        <dbReference type="ARBA" id="ARBA00004370"/>
    </source>
</evidence>
<feature type="transmembrane region" description="Helical" evidence="6">
    <location>
        <begin position="54"/>
        <end position="74"/>
    </location>
</feature>
<name>A0A2R5GK35_9STRA</name>
<evidence type="ECO:0000313" key="8">
    <source>
        <dbReference type="EMBL" id="GBG28641.1"/>
    </source>
</evidence>
<comment type="subcellular location">
    <subcellularLocation>
        <location evidence="1">Membrane</location>
    </subcellularLocation>
</comment>
<evidence type="ECO:0000256" key="6">
    <source>
        <dbReference type="SAM" id="Phobius"/>
    </source>
</evidence>
<dbReference type="AlphaFoldDB" id="A0A2R5GK35"/>
<keyword evidence="5 6" id="KW-0472">Membrane</keyword>
<reference evidence="8 9" key="1">
    <citation type="submission" date="2017-12" db="EMBL/GenBank/DDBJ databases">
        <title>Sequencing, de novo assembly and annotation of complete genome of a new Thraustochytrid species, strain FCC1311.</title>
        <authorList>
            <person name="Sedici K."/>
            <person name="Godart F."/>
            <person name="Aiese Cigliano R."/>
            <person name="Sanseverino W."/>
            <person name="Barakat M."/>
            <person name="Ortet P."/>
            <person name="Marechal E."/>
            <person name="Cagnac O."/>
            <person name="Amato A."/>
        </authorList>
    </citation>
    <scope>NUCLEOTIDE SEQUENCE [LARGE SCALE GENOMIC DNA]</scope>
</reference>
<evidence type="ECO:0000256" key="3">
    <source>
        <dbReference type="ARBA" id="ARBA00022692"/>
    </source>
</evidence>
<dbReference type="OrthoDB" id="163794at2759"/>
<dbReference type="EMBL" id="BEYU01000046">
    <property type="protein sequence ID" value="GBG28641.1"/>
    <property type="molecule type" value="Genomic_DNA"/>
</dbReference>
<dbReference type="Proteomes" id="UP000241890">
    <property type="component" value="Unassembled WGS sequence"/>
</dbReference>
<dbReference type="InterPro" id="IPR007014">
    <property type="entry name" value="FUN14"/>
</dbReference>
<dbReference type="InterPro" id="IPR018247">
    <property type="entry name" value="EF_Hand_1_Ca_BS"/>
</dbReference>
<comment type="similarity">
    <text evidence="2">Belongs to the FUN14 family.</text>
</comment>
<organism evidence="8 9">
    <name type="scientific">Hondaea fermentalgiana</name>
    <dbReference type="NCBI Taxonomy" id="2315210"/>
    <lineage>
        <taxon>Eukaryota</taxon>
        <taxon>Sar</taxon>
        <taxon>Stramenopiles</taxon>
        <taxon>Bigyra</taxon>
        <taxon>Labyrinthulomycetes</taxon>
        <taxon>Thraustochytrida</taxon>
        <taxon>Thraustochytriidae</taxon>
        <taxon>Hondaea</taxon>
    </lineage>
</organism>
<comment type="caution">
    <text evidence="8">The sequence shown here is derived from an EMBL/GenBank/DDBJ whole genome shotgun (WGS) entry which is preliminary data.</text>
</comment>
<proteinExistence type="inferred from homology"/>
<keyword evidence="3 6" id="KW-0812">Transmembrane</keyword>
<dbReference type="GO" id="GO:0005509">
    <property type="term" value="F:calcium ion binding"/>
    <property type="evidence" value="ECO:0007669"/>
    <property type="project" value="InterPro"/>
</dbReference>